<proteinExistence type="predicted"/>
<evidence type="ECO:0000259" key="3">
    <source>
        <dbReference type="Pfam" id="PF13649"/>
    </source>
</evidence>
<keyword evidence="1 4" id="KW-0489">Methyltransferase</keyword>
<dbReference type="GO" id="GO:0032259">
    <property type="term" value="P:methylation"/>
    <property type="evidence" value="ECO:0007669"/>
    <property type="project" value="UniProtKB-KW"/>
</dbReference>
<dbReference type="InterPro" id="IPR029063">
    <property type="entry name" value="SAM-dependent_MTases_sf"/>
</dbReference>
<dbReference type="CDD" id="cd02440">
    <property type="entry name" value="AdoMet_MTases"/>
    <property type="match status" value="1"/>
</dbReference>
<dbReference type="PANTHER" id="PTHR43861">
    <property type="entry name" value="TRANS-ACONITATE 2-METHYLTRANSFERASE-RELATED"/>
    <property type="match status" value="1"/>
</dbReference>
<dbReference type="SUPFAM" id="SSF53335">
    <property type="entry name" value="S-adenosyl-L-methionine-dependent methyltransferases"/>
    <property type="match status" value="1"/>
</dbReference>
<evidence type="ECO:0000256" key="2">
    <source>
        <dbReference type="ARBA" id="ARBA00022679"/>
    </source>
</evidence>
<comment type="caution">
    <text evidence="4">The sequence shown here is derived from an EMBL/GenBank/DDBJ whole genome shotgun (WGS) entry which is preliminary data.</text>
</comment>
<dbReference type="EMBL" id="JAACAK010000032">
    <property type="protein sequence ID" value="NIR74296.1"/>
    <property type="molecule type" value="Genomic_DNA"/>
</dbReference>
<name>A0AAE5C898_9BACT</name>
<feature type="domain" description="Methyltransferase" evidence="3">
    <location>
        <begin position="46"/>
        <end position="145"/>
    </location>
</feature>
<dbReference type="Gene3D" id="3.40.50.150">
    <property type="entry name" value="Vaccinia Virus protein VP39"/>
    <property type="match status" value="1"/>
</dbReference>
<dbReference type="PANTHER" id="PTHR43861:SF1">
    <property type="entry name" value="TRANS-ACONITATE 2-METHYLTRANSFERASE"/>
    <property type="match status" value="1"/>
</dbReference>
<protein>
    <submittedName>
        <fullName evidence="4">Class I SAM-dependent methyltransferase</fullName>
    </submittedName>
</protein>
<sequence>MTVLSHEEASRTYDRIGALQDSQAFYEDRATDLLLRHGEFESAEAVFEFGCGTGRFALRLFEEFLGPDARYRGVDVSPKMVSLASARLAPYAPRARVVLTDGDPPADEPAESYDRFVSNYVFDLLSEEDIEAVLLEARRMLRPGGLLCLTGLSTGVGPVSRTVARIWSWIQERRPKLVGGCRPIELLPFLSPSAWRVRHRAEVAPFGIPSQALVAKRL</sequence>
<accession>A0AAE5C898</accession>
<dbReference type="Proteomes" id="UP000702544">
    <property type="component" value="Unassembled WGS sequence"/>
</dbReference>
<dbReference type="AlphaFoldDB" id="A0AAE5C898"/>
<evidence type="ECO:0000313" key="4">
    <source>
        <dbReference type="EMBL" id="NIR74296.1"/>
    </source>
</evidence>
<evidence type="ECO:0000256" key="1">
    <source>
        <dbReference type="ARBA" id="ARBA00022603"/>
    </source>
</evidence>
<organism evidence="4 5">
    <name type="scientific">Candidatus Kutchimonas denitrificans</name>
    <dbReference type="NCBI Taxonomy" id="3056748"/>
    <lineage>
        <taxon>Bacteria</taxon>
        <taxon>Pseudomonadati</taxon>
        <taxon>Gemmatimonadota</taxon>
        <taxon>Gemmatimonadia</taxon>
        <taxon>Candidatus Palauibacterales</taxon>
        <taxon>Candidatus Palauibacteraceae</taxon>
        <taxon>Candidatus Kutchimonas</taxon>
    </lineage>
</organism>
<keyword evidence="2" id="KW-0808">Transferase</keyword>
<reference evidence="4 5" key="1">
    <citation type="submission" date="2020-01" db="EMBL/GenBank/DDBJ databases">
        <title>Genomes assembled from Gulf of Kutch pelagic sediment metagenomes.</title>
        <authorList>
            <person name="Chandrashekar M."/>
            <person name="Mahajan M.S."/>
            <person name="Dave K.J."/>
            <person name="Vatsa P."/>
            <person name="Nathani N.M."/>
        </authorList>
    </citation>
    <scope>NUCLEOTIDE SEQUENCE [LARGE SCALE GENOMIC DNA]</scope>
    <source>
        <strain evidence="4">KS3-K002</strain>
    </source>
</reference>
<gene>
    <name evidence="4" type="ORF">GWO12_04165</name>
</gene>
<dbReference type="Pfam" id="PF13649">
    <property type="entry name" value="Methyltransf_25"/>
    <property type="match status" value="1"/>
</dbReference>
<evidence type="ECO:0000313" key="5">
    <source>
        <dbReference type="Proteomes" id="UP000702544"/>
    </source>
</evidence>
<dbReference type="GO" id="GO:0008168">
    <property type="term" value="F:methyltransferase activity"/>
    <property type="evidence" value="ECO:0007669"/>
    <property type="project" value="UniProtKB-KW"/>
</dbReference>
<dbReference type="InterPro" id="IPR041698">
    <property type="entry name" value="Methyltransf_25"/>
</dbReference>